<dbReference type="Pfam" id="PF01648">
    <property type="entry name" value="ACPS"/>
    <property type="match status" value="1"/>
</dbReference>
<gene>
    <name evidence="5" type="ORF">HNV11_00780</name>
</gene>
<dbReference type="Gene3D" id="3.90.470.20">
    <property type="entry name" value="4'-phosphopantetheinyl transferase domain"/>
    <property type="match status" value="2"/>
</dbReference>
<dbReference type="Pfam" id="PF22624">
    <property type="entry name" value="AASDHPPT_N"/>
    <property type="match status" value="1"/>
</dbReference>
<evidence type="ECO:0000313" key="5">
    <source>
        <dbReference type="EMBL" id="QJW88008.1"/>
    </source>
</evidence>
<dbReference type="AlphaFoldDB" id="A0A6M5XZM3"/>
<dbReference type="InterPro" id="IPR008278">
    <property type="entry name" value="4-PPantetheinyl_Trfase_dom"/>
</dbReference>
<dbReference type="InterPro" id="IPR050559">
    <property type="entry name" value="P-Pant_transferase_sf"/>
</dbReference>
<protein>
    <submittedName>
        <fullName evidence="5">4'-phosphopantetheinyl transferase superfamily protein</fullName>
    </submittedName>
</protein>
<comment type="similarity">
    <text evidence="1">Belongs to the P-Pant transferase superfamily. Gsp/Sfp/HetI/AcpT family.</text>
</comment>
<evidence type="ECO:0000313" key="6">
    <source>
        <dbReference type="Proteomes" id="UP000502756"/>
    </source>
</evidence>
<feature type="domain" description="4'-phosphopantetheinyl transferase" evidence="3">
    <location>
        <begin position="133"/>
        <end position="210"/>
    </location>
</feature>
<dbReference type="PANTHER" id="PTHR12215">
    <property type="entry name" value="PHOSPHOPANTETHEINE TRANSFERASE"/>
    <property type="match status" value="1"/>
</dbReference>
<dbReference type="PANTHER" id="PTHR12215:SF10">
    <property type="entry name" value="L-AMINOADIPATE-SEMIALDEHYDE DEHYDROGENASE-PHOSPHOPANTETHEINYL TRANSFERASE"/>
    <property type="match status" value="1"/>
</dbReference>
<dbReference type="GO" id="GO:0019878">
    <property type="term" value="P:lysine biosynthetic process via aminoadipic acid"/>
    <property type="evidence" value="ECO:0007669"/>
    <property type="project" value="TreeGrafter"/>
</dbReference>
<evidence type="ECO:0000259" key="3">
    <source>
        <dbReference type="Pfam" id="PF01648"/>
    </source>
</evidence>
<sequence length="262" mass="29571">MAFSLITCSTRPTVVWKDLPDSLALRPAEIVLVRIPISDLESVVSNLFSLLQPDELIRASRFLQEKDRLRFGITRAITRLLLSRIVNQRPSQIQFITSGAYTKPRLGNSSDVRFNVSHSGNWAVIAIARDSEVGVDVEQIKPELAFQDIVPETFSTAERHWIETTSNARERFFVLWTRKEALLKAMGIGIHEAIPLLPVLDGSHRTESALSGLHGDWRVESFTLAVNYPATVAYTLVPALPQLHFFQIDSRNLRQLMINNDL</sequence>
<dbReference type="SUPFAM" id="SSF56214">
    <property type="entry name" value="4'-phosphopantetheinyl transferase"/>
    <property type="match status" value="2"/>
</dbReference>
<reference evidence="5 6" key="1">
    <citation type="submission" date="2020-05" db="EMBL/GenBank/DDBJ databases">
        <title>Genome sequencing of Spirosoma sp. TS118.</title>
        <authorList>
            <person name="Lee J.-H."/>
            <person name="Jeong S."/>
            <person name="Zhao L."/>
            <person name="Jung J.-H."/>
            <person name="Kim M.-K."/>
            <person name="Lim S."/>
        </authorList>
    </citation>
    <scope>NUCLEOTIDE SEQUENCE [LARGE SCALE GENOMIC DNA]</scope>
    <source>
        <strain evidence="5 6">TS118</strain>
    </source>
</reference>
<dbReference type="RefSeq" id="WP_171737840.1">
    <property type="nucleotide sequence ID" value="NZ_CP053435.1"/>
</dbReference>
<evidence type="ECO:0000256" key="2">
    <source>
        <dbReference type="ARBA" id="ARBA00022679"/>
    </source>
</evidence>
<evidence type="ECO:0000256" key="1">
    <source>
        <dbReference type="ARBA" id="ARBA00010990"/>
    </source>
</evidence>
<accession>A0A6M5XZM3</accession>
<proteinExistence type="inferred from homology"/>
<dbReference type="Proteomes" id="UP000502756">
    <property type="component" value="Chromosome"/>
</dbReference>
<organism evidence="5 6">
    <name type="scientific">Spirosoma taeanense</name>
    <dbReference type="NCBI Taxonomy" id="2735870"/>
    <lineage>
        <taxon>Bacteria</taxon>
        <taxon>Pseudomonadati</taxon>
        <taxon>Bacteroidota</taxon>
        <taxon>Cytophagia</taxon>
        <taxon>Cytophagales</taxon>
        <taxon>Cytophagaceae</taxon>
        <taxon>Spirosoma</taxon>
    </lineage>
</organism>
<evidence type="ECO:0000259" key="4">
    <source>
        <dbReference type="Pfam" id="PF22624"/>
    </source>
</evidence>
<keyword evidence="2 5" id="KW-0808">Transferase</keyword>
<dbReference type="KEGG" id="stae:HNV11_00780"/>
<dbReference type="EMBL" id="CP053435">
    <property type="protein sequence ID" value="QJW88008.1"/>
    <property type="molecule type" value="Genomic_DNA"/>
</dbReference>
<dbReference type="GO" id="GO:0000287">
    <property type="term" value="F:magnesium ion binding"/>
    <property type="evidence" value="ECO:0007669"/>
    <property type="project" value="InterPro"/>
</dbReference>
<dbReference type="GO" id="GO:0008897">
    <property type="term" value="F:holo-[acyl-carrier-protein] synthase activity"/>
    <property type="evidence" value="ECO:0007669"/>
    <property type="project" value="InterPro"/>
</dbReference>
<feature type="domain" description="4'-phosphopantetheinyl transferase N-terminal" evidence="4">
    <location>
        <begin position="45"/>
        <end position="126"/>
    </location>
</feature>
<name>A0A6M5XZM3_9BACT</name>
<dbReference type="InterPro" id="IPR037143">
    <property type="entry name" value="4-PPantetheinyl_Trfase_dom_sf"/>
</dbReference>
<dbReference type="InterPro" id="IPR055066">
    <property type="entry name" value="AASDHPPT_N"/>
</dbReference>
<dbReference type="GO" id="GO:0005829">
    <property type="term" value="C:cytosol"/>
    <property type="evidence" value="ECO:0007669"/>
    <property type="project" value="TreeGrafter"/>
</dbReference>
<keyword evidence="6" id="KW-1185">Reference proteome</keyword>